<dbReference type="SUPFAM" id="SSF51735">
    <property type="entry name" value="NAD(P)-binding Rossmann-fold domains"/>
    <property type="match status" value="1"/>
</dbReference>
<dbReference type="RefSeq" id="WP_343906883.1">
    <property type="nucleotide sequence ID" value="NZ_BAAAJE010000006.1"/>
</dbReference>
<accession>A0ABN1UBW7</accession>
<keyword evidence="2" id="KW-0560">Oxidoreductase</keyword>
<dbReference type="InterPro" id="IPR036291">
    <property type="entry name" value="NAD(P)-bd_dom_sf"/>
</dbReference>
<dbReference type="PANTHER" id="PTHR43639">
    <property type="entry name" value="OXIDOREDUCTASE, SHORT-CHAIN DEHYDROGENASE/REDUCTASE FAMILY (AFU_ORTHOLOGUE AFUA_5G02870)"/>
    <property type="match status" value="1"/>
</dbReference>
<dbReference type="Proteomes" id="UP001499979">
    <property type="component" value="Unassembled WGS sequence"/>
</dbReference>
<dbReference type="InterPro" id="IPR002347">
    <property type="entry name" value="SDR_fam"/>
</dbReference>
<sequence length="245" mass="25179">MSQTPVSLIVGGTSGIGAAAARSLVDRGSAVVISGSRSPEEAAPLLDELVGATYVQADMQDPASPARLVSLVLEKHGRLDNVVYSAGATVKLPHADIDAVSDEIWDRILGMNVVAPWRLVQAAAPGLRASGRGTLTFVGALAGVDVGGSSIPYAVSKAALQHMVKLLGAVVGPEVRINAVAPGLIDTPWTDGEGFDALRAMWSEKAPLKRTGGPHDVAEVILGLIDFGYVTGQTVVIDGGFSLVP</sequence>
<dbReference type="Pfam" id="PF13561">
    <property type="entry name" value="adh_short_C2"/>
    <property type="match status" value="1"/>
</dbReference>
<organism evidence="3 4">
    <name type="scientific">Nocardioides aquiterrae</name>
    <dbReference type="NCBI Taxonomy" id="203799"/>
    <lineage>
        <taxon>Bacteria</taxon>
        <taxon>Bacillati</taxon>
        <taxon>Actinomycetota</taxon>
        <taxon>Actinomycetes</taxon>
        <taxon>Propionibacteriales</taxon>
        <taxon>Nocardioidaceae</taxon>
        <taxon>Nocardioides</taxon>
    </lineage>
</organism>
<evidence type="ECO:0000313" key="4">
    <source>
        <dbReference type="Proteomes" id="UP001499979"/>
    </source>
</evidence>
<proteinExistence type="inferred from homology"/>
<evidence type="ECO:0000313" key="3">
    <source>
        <dbReference type="EMBL" id="GAA1135941.1"/>
    </source>
</evidence>
<evidence type="ECO:0000256" key="1">
    <source>
        <dbReference type="ARBA" id="ARBA00006484"/>
    </source>
</evidence>
<dbReference type="PANTHER" id="PTHR43639:SF1">
    <property type="entry name" value="SHORT-CHAIN DEHYDROGENASE_REDUCTASE FAMILY PROTEIN"/>
    <property type="match status" value="1"/>
</dbReference>
<comment type="caution">
    <text evidence="3">The sequence shown here is derived from an EMBL/GenBank/DDBJ whole genome shotgun (WGS) entry which is preliminary data.</text>
</comment>
<dbReference type="PROSITE" id="PS00061">
    <property type="entry name" value="ADH_SHORT"/>
    <property type="match status" value="1"/>
</dbReference>
<name>A0ABN1UBW7_9ACTN</name>
<reference evidence="3 4" key="1">
    <citation type="journal article" date="2019" name="Int. J. Syst. Evol. Microbiol.">
        <title>The Global Catalogue of Microorganisms (GCM) 10K type strain sequencing project: providing services to taxonomists for standard genome sequencing and annotation.</title>
        <authorList>
            <consortium name="The Broad Institute Genomics Platform"/>
            <consortium name="The Broad Institute Genome Sequencing Center for Infectious Disease"/>
            <person name="Wu L."/>
            <person name="Ma J."/>
        </authorList>
    </citation>
    <scope>NUCLEOTIDE SEQUENCE [LARGE SCALE GENOMIC DNA]</scope>
    <source>
        <strain evidence="3 4">JCM 11813</strain>
    </source>
</reference>
<dbReference type="CDD" id="cd05233">
    <property type="entry name" value="SDR_c"/>
    <property type="match status" value="1"/>
</dbReference>
<gene>
    <name evidence="3" type="ORF">GCM10009606_15160</name>
</gene>
<comment type="similarity">
    <text evidence="1">Belongs to the short-chain dehydrogenases/reductases (SDR) family.</text>
</comment>
<dbReference type="EMBL" id="BAAAJE010000006">
    <property type="protein sequence ID" value="GAA1135941.1"/>
    <property type="molecule type" value="Genomic_DNA"/>
</dbReference>
<dbReference type="Gene3D" id="3.40.50.720">
    <property type="entry name" value="NAD(P)-binding Rossmann-like Domain"/>
    <property type="match status" value="1"/>
</dbReference>
<evidence type="ECO:0000256" key="2">
    <source>
        <dbReference type="ARBA" id="ARBA00023002"/>
    </source>
</evidence>
<keyword evidence="4" id="KW-1185">Reference proteome</keyword>
<dbReference type="PRINTS" id="PR00081">
    <property type="entry name" value="GDHRDH"/>
</dbReference>
<protein>
    <submittedName>
        <fullName evidence="3">SDR family NAD(P)-dependent oxidoreductase</fullName>
    </submittedName>
</protein>
<dbReference type="InterPro" id="IPR020904">
    <property type="entry name" value="Sc_DH/Rdtase_CS"/>
</dbReference>